<dbReference type="InterPro" id="IPR037171">
    <property type="entry name" value="NagB/RpiA_transferase-like"/>
</dbReference>
<dbReference type="EMBL" id="CP015607">
    <property type="protein sequence ID" value="APT47466.1"/>
    <property type="molecule type" value="Genomic_DNA"/>
</dbReference>
<organism evidence="5 6">
    <name type="scientific">Bacillus safensis</name>
    <dbReference type="NCBI Taxonomy" id="561879"/>
    <lineage>
        <taxon>Bacteria</taxon>
        <taxon>Bacillati</taxon>
        <taxon>Bacillota</taxon>
        <taxon>Bacilli</taxon>
        <taxon>Bacillales</taxon>
        <taxon>Bacillaceae</taxon>
        <taxon>Bacillus</taxon>
    </lineage>
</organism>
<dbReference type="GO" id="GO:0003700">
    <property type="term" value="F:DNA-binding transcription factor activity"/>
    <property type="evidence" value="ECO:0007669"/>
    <property type="project" value="InterPro"/>
</dbReference>
<dbReference type="SUPFAM" id="SSF46785">
    <property type="entry name" value="Winged helix' DNA-binding domain"/>
    <property type="match status" value="1"/>
</dbReference>
<dbReference type="PANTHER" id="PTHR30363:SF44">
    <property type="entry name" value="AGA OPERON TRANSCRIPTIONAL REPRESSOR-RELATED"/>
    <property type="match status" value="1"/>
</dbReference>
<dbReference type="InterPro" id="IPR014036">
    <property type="entry name" value="DeoR-like_C"/>
</dbReference>
<keyword evidence="2" id="KW-0238">DNA-binding</keyword>
<feature type="domain" description="HTH deoR-type" evidence="4">
    <location>
        <begin position="3"/>
        <end position="58"/>
    </location>
</feature>
<accession>A0A1L6ZLR4</accession>
<evidence type="ECO:0000259" key="4">
    <source>
        <dbReference type="PROSITE" id="PS51000"/>
    </source>
</evidence>
<dbReference type="Gene3D" id="3.40.50.1360">
    <property type="match status" value="1"/>
</dbReference>
<dbReference type="RefSeq" id="WP_075623214.1">
    <property type="nucleotide sequence ID" value="NZ_CP015607.1"/>
</dbReference>
<dbReference type="PROSITE" id="PS51000">
    <property type="entry name" value="HTH_DEOR_2"/>
    <property type="match status" value="1"/>
</dbReference>
<dbReference type="Pfam" id="PF08220">
    <property type="entry name" value="HTH_DeoR"/>
    <property type="match status" value="1"/>
</dbReference>
<evidence type="ECO:0000313" key="5">
    <source>
        <dbReference type="EMBL" id="APT47466.1"/>
    </source>
</evidence>
<sequence>MLLAERHQKIVDLVNLRSSIRVSELSEIFSVTDETIRRDLEKLEKENKLRRSHGGAVSIEEKESEVDFSEREITNVLEKKVIAREAVKQVEEGDRIILDASTTAWYMSKILPNIPLTVITNSIKVSIELSKKEKIQVISTGGLLLPKSLSYVGPLAERSLENYHVNKVFLSCKGIDLNSGLSDSNEWQALLKRKMIERSHETILMVDSSKFGSREFSHISSLSDISRMIVDDKLNNDAHAILRDKNINVTSVALMSESAS</sequence>
<dbReference type="Gene3D" id="1.10.10.10">
    <property type="entry name" value="Winged helix-like DNA-binding domain superfamily/Winged helix DNA-binding domain"/>
    <property type="match status" value="1"/>
</dbReference>
<dbReference type="AlphaFoldDB" id="A0A1L6ZLR4"/>
<dbReference type="InterPro" id="IPR036388">
    <property type="entry name" value="WH-like_DNA-bd_sf"/>
</dbReference>
<proteinExistence type="predicted"/>
<dbReference type="SUPFAM" id="SSF100950">
    <property type="entry name" value="NagB/RpiA/CoA transferase-like"/>
    <property type="match status" value="1"/>
</dbReference>
<evidence type="ECO:0000256" key="3">
    <source>
        <dbReference type="ARBA" id="ARBA00023163"/>
    </source>
</evidence>
<gene>
    <name evidence="5" type="ORF">BSA145_17330</name>
</gene>
<keyword evidence="1" id="KW-0805">Transcription regulation</keyword>
<dbReference type="InterPro" id="IPR018356">
    <property type="entry name" value="Tscrpt_reg_HTH_DeoR_CS"/>
</dbReference>
<dbReference type="Proteomes" id="UP000185426">
    <property type="component" value="Chromosome"/>
</dbReference>
<dbReference type="PANTHER" id="PTHR30363">
    <property type="entry name" value="HTH-TYPE TRANSCRIPTIONAL REGULATOR SRLR-RELATED"/>
    <property type="match status" value="1"/>
</dbReference>
<dbReference type="InterPro" id="IPR050313">
    <property type="entry name" value="Carb_Metab_HTH_regulators"/>
</dbReference>
<dbReference type="SMART" id="SM01134">
    <property type="entry name" value="DeoRC"/>
    <property type="match status" value="1"/>
</dbReference>
<keyword evidence="3" id="KW-0804">Transcription</keyword>
<evidence type="ECO:0000313" key="6">
    <source>
        <dbReference type="Proteomes" id="UP000185426"/>
    </source>
</evidence>
<evidence type="ECO:0000256" key="2">
    <source>
        <dbReference type="ARBA" id="ARBA00023125"/>
    </source>
</evidence>
<evidence type="ECO:0000256" key="1">
    <source>
        <dbReference type="ARBA" id="ARBA00023015"/>
    </source>
</evidence>
<dbReference type="PRINTS" id="PR00037">
    <property type="entry name" value="HTHLACR"/>
</dbReference>
<reference evidence="5 6" key="1">
    <citation type="submission" date="2016-05" db="EMBL/GenBank/DDBJ databases">
        <title>Complete Genome and Methylome Analysis of Psychrotrophic Bacterial Isolates from Antarctic Lake Untersee.</title>
        <authorList>
            <person name="Fomenkov A."/>
            <person name="Akimov V.N."/>
            <person name="Vasilyeva L.V."/>
            <person name="Andersen D."/>
            <person name="Vincze T."/>
            <person name="Roberts R.J."/>
        </authorList>
    </citation>
    <scope>NUCLEOTIDE SEQUENCE [LARGE SCALE GENOMIC DNA]</scope>
    <source>
        <strain evidence="5 6">U14-5</strain>
    </source>
</reference>
<dbReference type="InterPro" id="IPR036390">
    <property type="entry name" value="WH_DNA-bd_sf"/>
</dbReference>
<dbReference type="SMART" id="SM00420">
    <property type="entry name" value="HTH_DEOR"/>
    <property type="match status" value="1"/>
</dbReference>
<protein>
    <submittedName>
        <fullName evidence="5">DeoR family transcriptional regulator</fullName>
    </submittedName>
</protein>
<dbReference type="PROSITE" id="PS00894">
    <property type="entry name" value="HTH_DEOR_1"/>
    <property type="match status" value="1"/>
</dbReference>
<dbReference type="GO" id="GO:0003677">
    <property type="term" value="F:DNA binding"/>
    <property type="evidence" value="ECO:0007669"/>
    <property type="project" value="UniProtKB-KW"/>
</dbReference>
<name>A0A1L6ZLR4_BACIA</name>
<dbReference type="Pfam" id="PF00455">
    <property type="entry name" value="DeoRC"/>
    <property type="match status" value="1"/>
</dbReference>
<dbReference type="InterPro" id="IPR001034">
    <property type="entry name" value="DeoR_HTH"/>
</dbReference>